<protein>
    <submittedName>
        <fullName evidence="1">5674_t:CDS:1</fullName>
    </submittedName>
</protein>
<evidence type="ECO:0000313" key="1">
    <source>
        <dbReference type="EMBL" id="CAG8655140.1"/>
    </source>
</evidence>
<dbReference type="EMBL" id="CAJVQC010014175">
    <property type="protein sequence ID" value="CAG8655140.1"/>
    <property type="molecule type" value="Genomic_DNA"/>
</dbReference>
<evidence type="ECO:0000313" key="2">
    <source>
        <dbReference type="Proteomes" id="UP000789920"/>
    </source>
</evidence>
<reference evidence="1" key="1">
    <citation type="submission" date="2021-06" db="EMBL/GenBank/DDBJ databases">
        <authorList>
            <person name="Kallberg Y."/>
            <person name="Tangrot J."/>
            <person name="Rosling A."/>
        </authorList>
    </citation>
    <scope>NUCLEOTIDE SEQUENCE</scope>
    <source>
        <strain evidence="1">MA461A</strain>
    </source>
</reference>
<sequence>MSSKNNVIEEIQELIQKIKNEYEEGVDFEIPYYSEKHKTGAISHLSPRLKSFLRKKFDFPSGVNDYLDYSKTNSANNYYYRLDGEHGKGEHEEFGQGSKVIAYFHPECAKKYFAGKEQSNENNVRIKEKLLRNLDKICLDPDGYLANNEYLKTDEAEEEYQKTFNLPSEYYEVKRELVKKIKQEIEQNPSEWKIERGKNENYADKNLNQLVKHQPSGRRKEINFATAQLIKFAREKLSNEYLELSKIAPWDTDTKNTTLFVYQQLLIMLHPATPFITEHIYQELTHQKILQSEIEIIDLKDQKQAL</sequence>
<dbReference type="Proteomes" id="UP000789920">
    <property type="component" value="Unassembled WGS sequence"/>
</dbReference>
<keyword evidence="2" id="KW-1185">Reference proteome</keyword>
<accession>A0ACA9NJF8</accession>
<organism evidence="1 2">
    <name type="scientific">Racocetra persica</name>
    <dbReference type="NCBI Taxonomy" id="160502"/>
    <lineage>
        <taxon>Eukaryota</taxon>
        <taxon>Fungi</taxon>
        <taxon>Fungi incertae sedis</taxon>
        <taxon>Mucoromycota</taxon>
        <taxon>Glomeromycotina</taxon>
        <taxon>Glomeromycetes</taxon>
        <taxon>Diversisporales</taxon>
        <taxon>Gigasporaceae</taxon>
        <taxon>Racocetra</taxon>
    </lineage>
</organism>
<gene>
    <name evidence="1" type="ORF">RPERSI_LOCUS8047</name>
</gene>
<comment type="caution">
    <text evidence="1">The sequence shown here is derived from an EMBL/GenBank/DDBJ whole genome shotgun (WGS) entry which is preliminary data.</text>
</comment>
<proteinExistence type="predicted"/>
<name>A0ACA9NJF8_9GLOM</name>